<organism evidence="2">
    <name type="scientific">Vitis vinifera</name>
    <name type="common">Grape</name>
    <dbReference type="NCBI Taxonomy" id="29760"/>
    <lineage>
        <taxon>Eukaryota</taxon>
        <taxon>Viridiplantae</taxon>
        <taxon>Streptophyta</taxon>
        <taxon>Embryophyta</taxon>
        <taxon>Tracheophyta</taxon>
        <taxon>Spermatophyta</taxon>
        <taxon>Magnoliopsida</taxon>
        <taxon>eudicotyledons</taxon>
        <taxon>Gunneridae</taxon>
        <taxon>Pentapetalae</taxon>
        <taxon>rosids</taxon>
        <taxon>Vitales</taxon>
        <taxon>Vitaceae</taxon>
        <taxon>Viteae</taxon>
        <taxon>Vitis</taxon>
    </lineage>
</organism>
<feature type="region of interest" description="Disordered" evidence="1">
    <location>
        <begin position="23"/>
        <end position="44"/>
    </location>
</feature>
<dbReference type="InterPro" id="IPR029017">
    <property type="entry name" value="Enolase-like_N"/>
</dbReference>
<dbReference type="AlphaFoldDB" id="A5AK08"/>
<dbReference type="OrthoDB" id="1888413at2759"/>
<sequence>MESKGDLGRILDPVRLGLSLEESRCPFEPAPDKGSLSHGPLSDTSKPSMFTIQFMKARQIFDGLGDPTVEVDIGLSNGAEVSIAMPSGASTVCGAAGTQDHKSKNGSHLVGIEFPECLSFNAVTAAATTGQIRRHRTPHQMKSSIIMMTV</sequence>
<evidence type="ECO:0000256" key="1">
    <source>
        <dbReference type="SAM" id="MobiDB-lite"/>
    </source>
</evidence>
<dbReference type="EMBL" id="AM428522">
    <property type="protein sequence ID" value="CAN62556.1"/>
    <property type="molecule type" value="Genomic_DNA"/>
</dbReference>
<gene>
    <name evidence="2" type="ORF">VITISV_016720</name>
</gene>
<proteinExistence type="predicted"/>
<dbReference type="Gene3D" id="3.30.390.10">
    <property type="entry name" value="Enolase-like, N-terminal domain"/>
    <property type="match status" value="1"/>
</dbReference>
<dbReference type="SUPFAM" id="SSF54826">
    <property type="entry name" value="Enolase N-terminal domain-like"/>
    <property type="match status" value="1"/>
</dbReference>
<reference evidence="2" key="1">
    <citation type="journal article" date="2007" name="PLoS ONE">
        <title>The first genome sequence of an elite grapevine cultivar (Pinot noir Vitis vinifera L.): coping with a highly heterozygous genome.</title>
        <authorList>
            <person name="Velasco R."/>
            <person name="Zharkikh A."/>
            <person name="Troggio M."/>
            <person name="Cartwright D.A."/>
            <person name="Cestaro A."/>
            <person name="Pruss D."/>
            <person name="Pindo M."/>
            <person name="FitzGerald L.M."/>
            <person name="Vezzulli S."/>
            <person name="Reid J."/>
            <person name="Malacarne G."/>
            <person name="Iliev D."/>
            <person name="Coppola G."/>
            <person name="Wardell B."/>
            <person name="Micheletti D."/>
            <person name="Macalma T."/>
            <person name="Facci M."/>
            <person name="Mitchell J.T."/>
            <person name="Perazzolli M."/>
            <person name="Eldredge G."/>
            <person name="Gatto P."/>
            <person name="Oyzerski R."/>
            <person name="Moretto M."/>
            <person name="Gutin N."/>
            <person name="Stefanini M."/>
            <person name="Chen Y."/>
            <person name="Segala C."/>
            <person name="Davenport C."/>
            <person name="Dematte L."/>
            <person name="Mraz A."/>
            <person name="Battilana J."/>
            <person name="Stormo K."/>
            <person name="Costa F."/>
            <person name="Tao Q."/>
            <person name="Si-Ammour A."/>
            <person name="Harkins T."/>
            <person name="Lackey A."/>
            <person name="Perbost C."/>
            <person name="Taillon B."/>
            <person name="Stella A."/>
            <person name="Solovyev V."/>
            <person name="Fawcett J.A."/>
            <person name="Sterck L."/>
            <person name="Vandepoele K."/>
            <person name="Grando S.M."/>
            <person name="Toppo S."/>
            <person name="Moser C."/>
            <person name="Lanchbury J."/>
            <person name="Bogden R."/>
            <person name="Skolnick M."/>
            <person name="Sgaramella V."/>
            <person name="Bhatnagar S.K."/>
            <person name="Fontana P."/>
            <person name="Gutin A."/>
            <person name="Van de Peer Y."/>
            <person name="Salamini F."/>
            <person name="Viola R."/>
        </authorList>
    </citation>
    <scope>NUCLEOTIDE SEQUENCE</scope>
</reference>
<name>A5AK08_VITVI</name>
<protein>
    <submittedName>
        <fullName evidence="2">Uncharacterized protein</fullName>
    </submittedName>
</protein>
<evidence type="ECO:0000313" key="2">
    <source>
        <dbReference type="EMBL" id="CAN62556.1"/>
    </source>
</evidence>
<accession>A5AK08</accession>